<name>A0A8T3DJM9_9TELE</name>
<dbReference type="InterPro" id="IPR013216">
    <property type="entry name" value="Methyltransf_11"/>
</dbReference>
<dbReference type="EMBL" id="JAERUA010000009">
    <property type="protein sequence ID" value="KAI1895597.1"/>
    <property type="molecule type" value="Genomic_DNA"/>
</dbReference>
<dbReference type="InterPro" id="IPR029063">
    <property type="entry name" value="SAM-dependent_MTases_sf"/>
</dbReference>
<dbReference type="AlphaFoldDB" id="A0A8T3DJM9"/>
<dbReference type="Proteomes" id="UP000829720">
    <property type="component" value="Unassembled WGS sequence"/>
</dbReference>
<gene>
    <name evidence="2" type="ORF">AGOR_G00107880</name>
</gene>
<comment type="caution">
    <text evidence="2">The sequence shown here is derived from an EMBL/GenBank/DDBJ whole genome shotgun (WGS) entry which is preliminary data.</text>
</comment>
<dbReference type="Gene3D" id="3.40.50.150">
    <property type="entry name" value="Vaccinia Virus protein VP39"/>
    <property type="match status" value="1"/>
</dbReference>
<proteinExistence type="predicted"/>
<evidence type="ECO:0000313" key="3">
    <source>
        <dbReference type="Proteomes" id="UP000829720"/>
    </source>
</evidence>
<dbReference type="InterPro" id="IPR026669">
    <property type="entry name" value="Arsenite_MeTrfase-like"/>
</dbReference>
<dbReference type="Pfam" id="PF08241">
    <property type="entry name" value="Methyltransf_11"/>
    <property type="match status" value="1"/>
</dbReference>
<dbReference type="OrthoDB" id="15794at2759"/>
<organism evidence="2 3">
    <name type="scientific">Albula goreensis</name>
    <dbReference type="NCBI Taxonomy" id="1534307"/>
    <lineage>
        <taxon>Eukaryota</taxon>
        <taxon>Metazoa</taxon>
        <taxon>Chordata</taxon>
        <taxon>Craniata</taxon>
        <taxon>Vertebrata</taxon>
        <taxon>Euteleostomi</taxon>
        <taxon>Actinopterygii</taxon>
        <taxon>Neopterygii</taxon>
        <taxon>Teleostei</taxon>
        <taxon>Albuliformes</taxon>
        <taxon>Albulidae</taxon>
        <taxon>Albula</taxon>
    </lineage>
</organism>
<reference evidence="2" key="1">
    <citation type="submission" date="2021-01" db="EMBL/GenBank/DDBJ databases">
        <authorList>
            <person name="Zahm M."/>
            <person name="Roques C."/>
            <person name="Cabau C."/>
            <person name="Klopp C."/>
            <person name="Donnadieu C."/>
            <person name="Jouanno E."/>
            <person name="Lampietro C."/>
            <person name="Louis A."/>
            <person name="Herpin A."/>
            <person name="Echchiki A."/>
            <person name="Berthelot C."/>
            <person name="Parey E."/>
            <person name="Roest-Crollius H."/>
            <person name="Braasch I."/>
            <person name="Postlethwait J."/>
            <person name="Bobe J."/>
            <person name="Montfort J."/>
            <person name="Bouchez O."/>
            <person name="Begum T."/>
            <person name="Mejri S."/>
            <person name="Adams A."/>
            <person name="Chen W.-J."/>
            <person name="Guiguen Y."/>
        </authorList>
    </citation>
    <scope>NUCLEOTIDE SEQUENCE</scope>
    <source>
        <tissue evidence="2">Blood</tissue>
    </source>
</reference>
<dbReference type="SUPFAM" id="SSF53335">
    <property type="entry name" value="S-adenosyl-L-methionine-dependent methyltransferases"/>
    <property type="match status" value="1"/>
</dbReference>
<keyword evidence="3" id="KW-1185">Reference proteome</keyword>
<dbReference type="GO" id="GO:0008757">
    <property type="term" value="F:S-adenosylmethionine-dependent methyltransferase activity"/>
    <property type="evidence" value="ECO:0007669"/>
    <property type="project" value="InterPro"/>
</dbReference>
<sequence>MDFLTAKNEIMHLLSRVDVAELPQLIQWIKNSEELDDCFVDNEKVILQSIAEDLRACLPVEAMLPSESLAIDKTQQKLKPTVHVDAFLYDEDAVDSLCDESKLSRYYCLHCGSQRTAPLGFISHSFSVLELRFLFQNVLPDLSGKVLVDVGSRLGAVLYGGCLYSSAAQLVGVEISAEFTELQKMIVEKYSFSDRIQIVHSDICAQASLLQNADVVVMNNVFEYFLESNDQIRAWHWISQNVRKKGALLVTVPSIQETFATLQQSNGVIDIRQWLEELPLDHNVYLGRDTDTEALQQIHLYRVL</sequence>
<dbReference type="PANTHER" id="PTHR43675:SF1">
    <property type="entry name" value="RIKEN CDNA 2700097O09 GENE"/>
    <property type="match status" value="1"/>
</dbReference>
<evidence type="ECO:0000259" key="1">
    <source>
        <dbReference type="Pfam" id="PF08241"/>
    </source>
</evidence>
<dbReference type="PANTHER" id="PTHR43675">
    <property type="entry name" value="ARSENITE METHYLTRANSFERASE"/>
    <property type="match status" value="1"/>
</dbReference>
<feature type="domain" description="Methyltransferase type 11" evidence="1">
    <location>
        <begin position="162"/>
        <end position="249"/>
    </location>
</feature>
<evidence type="ECO:0000313" key="2">
    <source>
        <dbReference type="EMBL" id="KAI1895597.1"/>
    </source>
</evidence>
<protein>
    <recommendedName>
        <fullName evidence="1">Methyltransferase type 11 domain-containing protein</fullName>
    </recommendedName>
</protein>
<accession>A0A8T3DJM9</accession>